<dbReference type="PROSITE" id="PS51755">
    <property type="entry name" value="OMPR_PHOB"/>
    <property type="match status" value="1"/>
</dbReference>
<dbReference type="SUPFAM" id="SSF48452">
    <property type="entry name" value="TPR-like"/>
    <property type="match status" value="1"/>
</dbReference>
<dbReference type="SMART" id="SM01043">
    <property type="entry name" value="BTAD"/>
    <property type="match status" value="1"/>
</dbReference>
<evidence type="ECO:0000259" key="6">
    <source>
        <dbReference type="PROSITE" id="PS51755"/>
    </source>
</evidence>
<dbReference type="GO" id="GO:0006355">
    <property type="term" value="P:regulation of DNA-templated transcription"/>
    <property type="evidence" value="ECO:0007669"/>
    <property type="project" value="InterPro"/>
</dbReference>
<accession>A0A840Q661</accession>
<keyword evidence="8" id="KW-1185">Reference proteome</keyword>
<dbReference type="Gene3D" id="1.25.40.10">
    <property type="entry name" value="Tetratricopeptide repeat domain"/>
    <property type="match status" value="1"/>
</dbReference>
<gene>
    <name evidence="7" type="ORF">BJ970_005601</name>
</gene>
<evidence type="ECO:0000256" key="3">
    <source>
        <dbReference type="ARBA" id="ARBA00023125"/>
    </source>
</evidence>
<feature type="DNA-binding region" description="OmpR/PhoB-type" evidence="5">
    <location>
        <begin position="1"/>
        <end position="100"/>
    </location>
</feature>
<evidence type="ECO:0000256" key="2">
    <source>
        <dbReference type="ARBA" id="ARBA00023015"/>
    </source>
</evidence>
<dbReference type="AlphaFoldDB" id="A0A840Q661"/>
<dbReference type="SUPFAM" id="SSF46894">
    <property type="entry name" value="C-terminal effector domain of the bipartite response regulators"/>
    <property type="match status" value="1"/>
</dbReference>
<dbReference type="PANTHER" id="PTHR35807:SF1">
    <property type="entry name" value="TRANSCRIPTIONAL REGULATOR REDD"/>
    <property type="match status" value="1"/>
</dbReference>
<dbReference type="InterPro" id="IPR011990">
    <property type="entry name" value="TPR-like_helical_dom_sf"/>
</dbReference>
<dbReference type="InterPro" id="IPR005158">
    <property type="entry name" value="BTAD"/>
</dbReference>
<keyword evidence="2" id="KW-0805">Transcription regulation</keyword>
<feature type="domain" description="OmpR/PhoB-type" evidence="6">
    <location>
        <begin position="1"/>
        <end position="100"/>
    </location>
</feature>
<dbReference type="CDD" id="cd15831">
    <property type="entry name" value="BTAD"/>
    <property type="match status" value="1"/>
</dbReference>
<dbReference type="PANTHER" id="PTHR35807">
    <property type="entry name" value="TRANSCRIPTIONAL REGULATOR REDD-RELATED"/>
    <property type="match status" value="1"/>
</dbReference>
<dbReference type="SMART" id="SM00862">
    <property type="entry name" value="Trans_reg_C"/>
    <property type="match status" value="1"/>
</dbReference>
<dbReference type="GO" id="GO:0000160">
    <property type="term" value="P:phosphorelay signal transduction system"/>
    <property type="evidence" value="ECO:0007669"/>
    <property type="project" value="InterPro"/>
</dbReference>
<dbReference type="Proteomes" id="UP000584374">
    <property type="component" value="Unassembled WGS sequence"/>
</dbReference>
<comment type="similarity">
    <text evidence="1">Belongs to the AfsR/DnrI/RedD regulatory family.</text>
</comment>
<dbReference type="Pfam" id="PF00486">
    <property type="entry name" value="Trans_reg_C"/>
    <property type="match status" value="1"/>
</dbReference>
<dbReference type="InterPro" id="IPR001867">
    <property type="entry name" value="OmpR/PhoB-type_DNA-bd"/>
</dbReference>
<evidence type="ECO:0000313" key="8">
    <source>
        <dbReference type="Proteomes" id="UP000584374"/>
    </source>
</evidence>
<evidence type="ECO:0000256" key="5">
    <source>
        <dbReference type="PROSITE-ProRule" id="PRU01091"/>
    </source>
</evidence>
<dbReference type="EMBL" id="JACHIW010000002">
    <property type="protein sequence ID" value="MBB5158002.1"/>
    <property type="molecule type" value="Genomic_DNA"/>
</dbReference>
<name>A0A840Q661_9PSEU</name>
<dbReference type="InterPro" id="IPR016032">
    <property type="entry name" value="Sig_transdc_resp-reg_C-effctor"/>
</dbReference>
<evidence type="ECO:0000313" key="7">
    <source>
        <dbReference type="EMBL" id="MBB5158002.1"/>
    </source>
</evidence>
<dbReference type="Pfam" id="PF03704">
    <property type="entry name" value="BTAD"/>
    <property type="match status" value="1"/>
</dbReference>
<keyword evidence="4" id="KW-0804">Transcription</keyword>
<keyword evidence="3 5" id="KW-0238">DNA-binding</keyword>
<dbReference type="InterPro" id="IPR036388">
    <property type="entry name" value="WH-like_DNA-bd_sf"/>
</dbReference>
<dbReference type="InterPro" id="IPR051677">
    <property type="entry name" value="AfsR-DnrI-RedD_regulator"/>
</dbReference>
<dbReference type="RefSeq" id="WP_184729536.1">
    <property type="nucleotide sequence ID" value="NZ_JACHIW010000002.1"/>
</dbReference>
<organism evidence="7 8">
    <name type="scientific">Saccharopolyspora phatthalungensis</name>
    <dbReference type="NCBI Taxonomy" id="664693"/>
    <lineage>
        <taxon>Bacteria</taxon>
        <taxon>Bacillati</taxon>
        <taxon>Actinomycetota</taxon>
        <taxon>Actinomycetes</taxon>
        <taxon>Pseudonocardiales</taxon>
        <taxon>Pseudonocardiaceae</taxon>
        <taxon>Saccharopolyspora</taxon>
    </lineage>
</organism>
<comment type="caution">
    <text evidence="7">The sequence shown here is derived from an EMBL/GenBank/DDBJ whole genome shotgun (WGS) entry which is preliminary data.</text>
</comment>
<evidence type="ECO:0000256" key="1">
    <source>
        <dbReference type="ARBA" id="ARBA00005820"/>
    </source>
</evidence>
<dbReference type="GO" id="GO:0003677">
    <property type="term" value="F:DNA binding"/>
    <property type="evidence" value="ECO:0007669"/>
    <property type="project" value="UniProtKB-UniRule"/>
</dbReference>
<protein>
    <submittedName>
        <fullName evidence="7">DNA-binding SARP family transcriptional activator</fullName>
    </submittedName>
</protein>
<proteinExistence type="inferred from homology"/>
<evidence type="ECO:0000256" key="4">
    <source>
        <dbReference type="ARBA" id="ARBA00023163"/>
    </source>
</evidence>
<reference evidence="7 8" key="1">
    <citation type="submission" date="2020-08" db="EMBL/GenBank/DDBJ databases">
        <title>Sequencing the genomes of 1000 actinobacteria strains.</title>
        <authorList>
            <person name="Klenk H.-P."/>
        </authorList>
    </citation>
    <scope>NUCLEOTIDE SEQUENCE [LARGE SCALE GENOMIC DNA]</scope>
    <source>
        <strain evidence="7 8">DSM 45584</strain>
    </source>
</reference>
<dbReference type="Gene3D" id="1.10.10.10">
    <property type="entry name" value="Winged helix-like DNA-binding domain superfamily/Winged helix DNA-binding domain"/>
    <property type="match status" value="1"/>
</dbReference>
<sequence>MQFSVLGPLVLTSEFASPVLKAAKPKQILALLTIRANTIVSMHELIAEVWDEAPPVSAVTTIQSYVVQLRKLLATAANLTVPADAKRILSTEHNGYVLRIPNESLDLQRFMASARLGAQALADGDDEGAARQLREALDLWRGPALVDVPHGPLLSTHVTAMEQCRMSVLEQRVEADLRLGRHHALLTELTALTADRPFNENLAAKFMLALYRSGQRWKALSVYQELRHSLVEQLGLEPSLTLIRLQHAILNSDPTLDSPPGNGKPWSTDELMLALAQPTTG</sequence>